<reference evidence="1" key="1">
    <citation type="journal article" date="2013" name="Genetics">
        <title>The draft genome and transcriptome of Panagrellus redivivus are shaped by the harsh demands of a free-living lifestyle.</title>
        <authorList>
            <person name="Srinivasan J."/>
            <person name="Dillman A.R."/>
            <person name="Macchietto M.G."/>
            <person name="Heikkinen L."/>
            <person name="Lakso M."/>
            <person name="Fracchia K.M."/>
            <person name="Antoshechkin I."/>
            <person name="Mortazavi A."/>
            <person name="Wong G."/>
            <person name="Sternberg P.W."/>
        </authorList>
    </citation>
    <scope>NUCLEOTIDE SEQUENCE [LARGE SCALE GENOMIC DNA]</scope>
    <source>
        <strain evidence="1">MT8872</strain>
    </source>
</reference>
<protein>
    <submittedName>
        <fullName evidence="2">Glycosyltransferase family 92 protein</fullName>
    </submittedName>
</protein>
<name>A0A7E4ZUU6_PANRE</name>
<reference evidence="2" key="2">
    <citation type="submission" date="2020-10" db="UniProtKB">
        <authorList>
            <consortium name="WormBaseParasite"/>
        </authorList>
    </citation>
    <scope>IDENTIFICATION</scope>
</reference>
<keyword evidence="1" id="KW-1185">Reference proteome</keyword>
<dbReference type="AlphaFoldDB" id="A0A7E4ZUU6"/>
<evidence type="ECO:0000313" key="1">
    <source>
        <dbReference type="Proteomes" id="UP000492821"/>
    </source>
</evidence>
<organism evidence="1 2">
    <name type="scientific">Panagrellus redivivus</name>
    <name type="common">Microworm</name>
    <dbReference type="NCBI Taxonomy" id="6233"/>
    <lineage>
        <taxon>Eukaryota</taxon>
        <taxon>Metazoa</taxon>
        <taxon>Ecdysozoa</taxon>
        <taxon>Nematoda</taxon>
        <taxon>Chromadorea</taxon>
        <taxon>Rhabditida</taxon>
        <taxon>Tylenchina</taxon>
        <taxon>Panagrolaimomorpha</taxon>
        <taxon>Panagrolaimoidea</taxon>
        <taxon>Panagrolaimidae</taxon>
        <taxon>Panagrellus</taxon>
    </lineage>
</organism>
<proteinExistence type="predicted"/>
<dbReference type="Proteomes" id="UP000492821">
    <property type="component" value="Unassembled WGS sequence"/>
</dbReference>
<accession>A0A7E4ZUU6</accession>
<dbReference type="WBParaSite" id="Pan_g18873.t1">
    <property type="protein sequence ID" value="Pan_g18873.t1"/>
    <property type="gene ID" value="Pan_g18873"/>
</dbReference>
<sequence length="206" mass="24501">MTESSGSAKKLFPWKRISGLITYFLSFTFSNKHATRPRLDNAFIDDENLYILPSNCLDVYDQVFITDNDEIYQWASKDTYMFKLFKFIYKLRFLNFFLNGIVTVNPCWHSVLWVDEVVYKNVPIEITDTLILHCKSIDTYSKVIPRIRESYNRLVLHGHTSWQQIQQLYHPGVKQIRINATFEITKTEYDEFVNFVIKHCRGINYK</sequence>
<evidence type="ECO:0000313" key="2">
    <source>
        <dbReference type="WBParaSite" id="Pan_g18873.t1"/>
    </source>
</evidence>